<evidence type="ECO:0000313" key="1">
    <source>
        <dbReference type="EMBL" id="AEH03701.1"/>
    </source>
</evidence>
<dbReference type="RefSeq" id="YP_009217357.1">
    <property type="nucleotide sequence ID" value="NC_028999.1"/>
</dbReference>
<name>F8SJB4_BPPA3</name>
<dbReference type="KEGG" id="vg:26643806"/>
<dbReference type="GeneID" id="26643806"/>
<gene>
    <name evidence="1" type="primary">278</name>
</gene>
<dbReference type="EMBL" id="HQ630627">
    <property type="protein sequence ID" value="AEH03701.1"/>
    <property type="molecule type" value="Genomic_DNA"/>
</dbReference>
<sequence>MSTTRLEYILEKIAISGNGEQFKHNFCTYRNGQVLGLGRPGVTSRKLRDWLFTQNAHQFLSEEDISYLIHCMDAYSATVHDDLNEFLCELGLWSPGKESPVDCLAAFTYRLFHGDFVSYERFQRNSRFAEAAYGADMATEVSYSKPIPVFTKTLEEADLWYEFGQEIAPINEDGIRRLPEDKKIVRDWLNQHNLPLVYTCFDFSPEPVPEVDASDGEKVQEHKCAICQ</sequence>
<organismHost>
    <name type="scientific">Pseudomonas aeruginosa</name>
    <dbReference type="NCBI Taxonomy" id="287"/>
</organismHost>
<organism evidence="1 2">
    <name type="scientific">Pseudomonas phage PhiPA3</name>
    <name type="common">Pseudomonas aeruginosa phage PhiPA3</name>
    <dbReference type="NCBI Taxonomy" id="998086"/>
    <lineage>
        <taxon>Viruses</taxon>
        <taxon>Duplodnaviria</taxon>
        <taxon>Heunggongvirae</taxon>
        <taxon>Uroviricota</taxon>
        <taxon>Caudoviricetes</taxon>
        <taxon>Chimalliviridae</taxon>
        <taxon>Miltoncavirus</taxon>
        <taxon>Miltoncavirus PhiPA3</taxon>
    </lineage>
</organism>
<keyword evidence="2" id="KW-1185">Reference proteome</keyword>
<dbReference type="Proteomes" id="UP000008388">
    <property type="component" value="Segment"/>
</dbReference>
<evidence type="ECO:0000313" key="2">
    <source>
        <dbReference type="Proteomes" id="UP000008388"/>
    </source>
</evidence>
<accession>F8SJB4</accession>
<protein>
    <submittedName>
        <fullName evidence="1">Uncharacterized protein 278</fullName>
    </submittedName>
</protein>
<proteinExistence type="predicted"/>
<reference evidence="1 2" key="1">
    <citation type="journal article" date="2011" name="Microbiology">
        <title>The Pseudomonas aeruginosa generalized transducing phage phiPA3 is a new member of the phiKZ-like group of 'jumbo' phages, and infects model laboratory strains and clinical isolates from cystic fibrosis patients.</title>
        <authorList>
            <person name="Monson R."/>
            <person name="Foulds I."/>
            <person name="Foweraker J."/>
            <person name="Welch M."/>
            <person name="Salmond G.P."/>
        </authorList>
    </citation>
    <scope>NUCLEOTIDE SEQUENCE [LARGE SCALE GENOMIC DNA]</scope>
</reference>